<dbReference type="AlphaFoldDB" id="A0A5J5BB03"/>
<dbReference type="InterPro" id="IPR029058">
    <property type="entry name" value="AB_hydrolase_fold"/>
</dbReference>
<evidence type="ECO:0000259" key="2">
    <source>
        <dbReference type="Pfam" id="PF07859"/>
    </source>
</evidence>
<dbReference type="SUPFAM" id="SSF53474">
    <property type="entry name" value="alpha/beta-Hydrolases"/>
    <property type="match status" value="1"/>
</dbReference>
<evidence type="ECO:0000256" key="1">
    <source>
        <dbReference type="ARBA" id="ARBA00010515"/>
    </source>
</evidence>
<protein>
    <recommendedName>
        <fullName evidence="2">Alpha/beta hydrolase fold-3 domain-containing protein</fullName>
    </recommendedName>
</protein>
<dbReference type="PANTHER" id="PTHR23024">
    <property type="entry name" value="ARYLACETAMIDE DEACETYLASE"/>
    <property type="match status" value="1"/>
</dbReference>
<reference evidence="3 4" key="1">
    <citation type="submission" date="2019-09" db="EMBL/GenBank/DDBJ databases">
        <title>A chromosome-level genome assembly of the Chinese tupelo Nyssa sinensis.</title>
        <authorList>
            <person name="Yang X."/>
            <person name="Kang M."/>
            <person name="Yang Y."/>
            <person name="Xiong H."/>
            <person name="Wang M."/>
            <person name="Zhang Z."/>
            <person name="Wang Z."/>
            <person name="Wu H."/>
            <person name="Ma T."/>
            <person name="Liu J."/>
            <person name="Xi Z."/>
        </authorList>
    </citation>
    <scope>NUCLEOTIDE SEQUENCE [LARGE SCALE GENOMIC DNA]</scope>
    <source>
        <strain evidence="3">J267</strain>
        <tissue evidence="3">Leaf</tissue>
    </source>
</reference>
<evidence type="ECO:0000313" key="4">
    <source>
        <dbReference type="Proteomes" id="UP000325577"/>
    </source>
</evidence>
<dbReference type="Gene3D" id="3.40.50.1820">
    <property type="entry name" value="alpha/beta hydrolase"/>
    <property type="match status" value="1"/>
</dbReference>
<dbReference type="EMBL" id="CM018037">
    <property type="protein sequence ID" value="KAA8539849.1"/>
    <property type="molecule type" value="Genomic_DNA"/>
</dbReference>
<dbReference type="InterPro" id="IPR050466">
    <property type="entry name" value="Carboxylest/Gibb_receptor"/>
</dbReference>
<dbReference type="GO" id="GO:0016787">
    <property type="term" value="F:hydrolase activity"/>
    <property type="evidence" value="ECO:0007669"/>
    <property type="project" value="InterPro"/>
</dbReference>
<dbReference type="Proteomes" id="UP000325577">
    <property type="component" value="Linkage Group LG14"/>
</dbReference>
<gene>
    <name evidence="3" type="ORF">F0562_026541</name>
</gene>
<dbReference type="Pfam" id="PF07859">
    <property type="entry name" value="Abhydrolase_3"/>
    <property type="match status" value="1"/>
</dbReference>
<evidence type="ECO:0000313" key="3">
    <source>
        <dbReference type="EMBL" id="KAA8539849.1"/>
    </source>
</evidence>
<proteinExistence type="inferred from homology"/>
<keyword evidence="4" id="KW-1185">Reference proteome</keyword>
<comment type="similarity">
    <text evidence="1">Belongs to the 'GDXG' lipolytic enzyme family.</text>
</comment>
<dbReference type="PANTHER" id="PTHR23024:SF622">
    <property type="entry name" value="CARBOXYLESTERASE 120-RELATED"/>
    <property type="match status" value="1"/>
</dbReference>
<sequence length="298" mass="32858">MAGNKIVPPTGIDIPFLNIVRTPDGLIKRDPIPSTPAAVDLNGSSPVLTKDVPLNPQHKTWLRLYLPRHAKNASAAAKLPLIVYYHGGGFIFFHADSTIFHDFCVGMAAQIGVMVVSVEYRLAPDHRLPAAYEDAMEGLHWIKSCQDQWLIDYADISTCYLSGTSAGGNIAYHAGLRAAIAAKDLEPLKIKGLILHQPYFGASRRTESEDRLINDPILPLHASDTMWDLSLPIGAHRDHEYCNPTVDGGSKHIERFRELEWRILVTGCCDDPLVDSGKETVKFLERKGVQTATHFGTA</sequence>
<name>A0A5J5BB03_9ASTE</name>
<dbReference type="OrthoDB" id="408631at2759"/>
<accession>A0A5J5BB03</accession>
<dbReference type="InterPro" id="IPR013094">
    <property type="entry name" value="AB_hydrolase_3"/>
</dbReference>
<organism evidence="3 4">
    <name type="scientific">Nyssa sinensis</name>
    <dbReference type="NCBI Taxonomy" id="561372"/>
    <lineage>
        <taxon>Eukaryota</taxon>
        <taxon>Viridiplantae</taxon>
        <taxon>Streptophyta</taxon>
        <taxon>Embryophyta</taxon>
        <taxon>Tracheophyta</taxon>
        <taxon>Spermatophyta</taxon>
        <taxon>Magnoliopsida</taxon>
        <taxon>eudicotyledons</taxon>
        <taxon>Gunneridae</taxon>
        <taxon>Pentapetalae</taxon>
        <taxon>asterids</taxon>
        <taxon>Cornales</taxon>
        <taxon>Nyssaceae</taxon>
        <taxon>Nyssa</taxon>
    </lineage>
</organism>
<feature type="domain" description="Alpha/beta hydrolase fold-3" evidence="2">
    <location>
        <begin position="82"/>
        <end position="294"/>
    </location>
</feature>